<name>A0AAU7DFY7_9BACT</name>
<sequence>MNAMTLAQLQREMASAVMMPLTPDEEMGRESPDGRPMDQVAATFIAPNSKLSPFERLEIYNRQYWFRVLGALAEDFPALRSVIGARSFEAMSVAYLSEHPSRSFSLRNLGSHLAEWLSKNPHFAGRRARLAHDVARMEWAFVEAFDGAERDPLTLEQISTLDGSSKLGLQPHLQLVALEFPVDDLVLKLHKHEKRQTSEAGVKHEDDGEAPAKLPPLRPRPTWLAAHRVDFSVYYLGLKRGEFQTLAAIRSGMPLAQAIEIGITSSRVPSAKRPQLVRQLFTNWSELGWICAPDIEDLHA</sequence>
<dbReference type="GO" id="GO:0003677">
    <property type="term" value="F:DNA binding"/>
    <property type="evidence" value="ECO:0007669"/>
    <property type="project" value="UniProtKB-KW"/>
</dbReference>
<reference evidence="3" key="1">
    <citation type="submission" date="2023-03" db="EMBL/GenBank/DDBJ databases">
        <title>Edaphobacter sp.</title>
        <authorList>
            <person name="Huber K.J."/>
            <person name="Papendorf J."/>
            <person name="Pilke C."/>
            <person name="Bunk B."/>
            <person name="Sproeer C."/>
            <person name="Pester M."/>
        </authorList>
    </citation>
    <scope>NUCLEOTIDE SEQUENCE</scope>
    <source>
        <strain evidence="3">DSM 110680</strain>
    </source>
</reference>
<evidence type="ECO:0000259" key="2">
    <source>
        <dbReference type="Pfam" id="PF09836"/>
    </source>
</evidence>
<gene>
    <name evidence="3" type="ORF">P8935_15980</name>
</gene>
<dbReference type="Pfam" id="PF09836">
    <property type="entry name" value="DUF2063"/>
    <property type="match status" value="1"/>
</dbReference>
<feature type="domain" description="Putative DNA-binding" evidence="2">
    <location>
        <begin position="9"/>
        <end position="117"/>
    </location>
</feature>
<feature type="compositionally biased region" description="Basic and acidic residues" evidence="1">
    <location>
        <begin position="196"/>
        <end position="206"/>
    </location>
</feature>
<organism evidence="3">
    <name type="scientific">Telmatobacter sp. DSM 110680</name>
    <dbReference type="NCBI Taxonomy" id="3036704"/>
    <lineage>
        <taxon>Bacteria</taxon>
        <taxon>Pseudomonadati</taxon>
        <taxon>Acidobacteriota</taxon>
        <taxon>Terriglobia</taxon>
        <taxon>Terriglobales</taxon>
        <taxon>Acidobacteriaceae</taxon>
        <taxon>Telmatobacter</taxon>
    </lineage>
</organism>
<keyword evidence="3" id="KW-0238">DNA-binding</keyword>
<dbReference type="Gene3D" id="1.10.150.690">
    <property type="entry name" value="DUF2063"/>
    <property type="match status" value="1"/>
</dbReference>
<proteinExistence type="predicted"/>
<evidence type="ECO:0000313" key="3">
    <source>
        <dbReference type="EMBL" id="XBH16063.1"/>
    </source>
</evidence>
<protein>
    <submittedName>
        <fullName evidence="3">DNA-binding domain-containing protein</fullName>
    </submittedName>
</protein>
<dbReference type="EMBL" id="CP121196">
    <property type="protein sequence ID" value="XBH16063.1"/>
    <property type="molecule type" value="Genomic_DNA"/>
</dbReference>
<dbReference type="AlphaFoldDB" id="A0AAU7DFY7"/>
<dbReference type="InterPro" id="IPR044922">
    <property type="entry name" value="DUF2063_N_sf"/>
</dbReference>
<feature type="region of interest" description="Disordered" evidence="1">
    <location>
        <begin position="196"/>
        <end position="216"/>
    </location>
</feature>
<dbReference type="RefSeq" id="WP_348261294.1">
    <property type="nucleotide sequence ID" value="NZ_CP121196.1"/>
</dbReference>
<accession>A0AAU7DFY7</accession>
<dbReference type="InterPro" id="IPR018640">
    <property type="entry name" value="DUF2063"/>
</dbReference>
<evidence type="ECO:0000256" key="1">
    <source>
        <dbReference type="SAM" id="MobiDB-lite"/>
    </source>
</evidence>